<proteinExistence type="predicted"/>
<keyword evidence="3" id="KW-1185">Reference proteome</keyword>
<comment type="caution">
    <text evidence="2">The sequence shown here is derived from an EMBL/GenBank/DDBJ whole genome shotgun (WGS) entry which is preliminary data.</text>
</comment>
<reference evidence="2 3" key="1">
    <citation type="submission" date="2019-03" db="EMBL/GenBank/DDBJ databases">
        <title>First draft genome of Liparis tanakae, snailfish: a comprehensive survey of snailfish specific genes.</title>
        <authorList>
            <person name="Kim W."/>
            <person name="Song I."/>
            <person name="Jeong J.-H."/>
            <person name="Kim D."/>
            <person name="Kim S."/>
            <person name="Ryu S."/>
            <person name="Song J.Y."/>
            <person name="Lee S.K."/>
        </authorList>
    </citation>
    <scope>NUCLEOTIDE SEQUENCE [LARGE SCALE GENOMIC DNA]</scope>
    <source>
        <tissue evidence="2">Muscle</tissue>
    </source>
</reference>
<dbReference type="EMBL" id="SRLO01001291">
    <property type="protein sequence ID" value="TNN39303.1"/>
    <property type="molecule type" value="Genomic_DNA"/>
</dbReference>
<evidence type="ECO:0000313" key="3">
    <source>
        <dbReference type="Proteomes" id="UP000314294"/>
    </source>
</evidence>
<name>A0A4Z2FEV1_9TELE</name>
<accession>A0A4Z2FEV1</accession>
<sequence>MRGSVSVRTDAPPCSPCSAPVP</sequence>
<feature type="compositionally biased region" description="Pro residues" evidence="1">
    <location>
        <begin position="13"/>
        <end position="22"/>
    </location>
</feature>
<dbReference type="Proteomes" id="UP000314294">
    <property type="component" value="Unassembled WGS sequence"/>
</dbReference>
<dbReference type="AlphaFoldDB" id="A0A4Z2FEV1"/>
<evidence type="ECO:0000256" key="1">
    <source>
        <dbReference type="SAM" id="MobiDB-lite"/>
    </source>
</evidence>
<protein>
    <submittedName>
        <fullName evidence="2">Uncharacterized protein</fullName>
    </submittedName>
</protein>
<evidence type="ECO:0000313" key="2">
    <source>
        <dbReference type="EMBL" id="TNN39303.1"/>
    </source>
</evidence>
<feature type="region of interest" description="Disordered" evidence="1">
    <location>
        <begin position="1"/>
        <end position="22"/>
    </location>
</feature>
<gene>
    <name evidence="2" type="ORF">EYF80_050535</name>
</gene>
<organism evidence="2 3">
    <name type="scientific">Liparis tanakae</name>
    <name type="common">Tanaka's snailfish</name>
    <dbReference type="NCBI Taxonomy" id="230148"/>
    <lineage>
        <taxon>Eukaryota</taxon>
        <taxon>Metazoa</taxon>
        <taxon>Chordata</taxon>
        <taxon>Craniata</taxon>
        <taxon>Vertebrata</taxon>
        <taxon>Euteleostomi</taxon>
        <taxon>Actinopterygii</taxon>
        <taxon>Neopterygii</taxon>
        <taxon>Teleostei</taxon>
        <taxon>Neoteleostei</taxon>
        <taxon>Acanthomorphata</taxon>
        <taxon>Eupercaria</taxon>
        <taxon>Perciformes</taxon>
        <taxon>Cottioidei</taxon>
        <taxon>Cottales</taxon>
        <taxon>Liparidae</taxon>
        <taxon>Liparis</taxon>
    </lineage>
</organism>